<dbReference type="EMBL" id="CP009962">
    <property type="protein sequence ID" value="AIY41468.1"/>
    <property type="molecule type" value="Genomic_DNA"/>
</dbReference>
<dbReference type="OrthoDB" id="1524306at2"/>
<accession>A0A0A1F9P8</accession>
<dbReference type="InterPro" id="IPR017737">
    <property type="entry name" value="TssE1-like"/>
</dbReference>
<dbReference type="STRING" id="279058.LT85_2310"/>
<dbReference type="NCBIfam" id="TIGR03357">
    <property type="entry name" value="VI_zyme"/>
    <property type="match status" value="1"/>
</dbReference>
<dbReference type="SUPFAM" id="SSF160719">
    <property type="entry name" value="gpW/gp25-like"/>
    <property type="match status" value="1"/>
</dbReference>
<name>A0A0A1F9P8_9BURK</name>
<evidence type="ECO:0000313" key="2">
    <source>
        <dbReference type="EMBL" id="AIY41468.1"/>
    </source>
</evidence>
<dbReference type="Pfam" id="PF04965">
    <property type="entry name" value="GPW_gp25"/>
    <property type="match status" value="1"/>
</dbReference>
<evidence type="ECO:0000313" key="3">
    <source>
        <dbReference type="Proteomes" id="UP000030302"/>
    </source>
</evidence>
<evidence type="ECO:0000259" key="1">
    <source>
        <dbReference type="Pfam" id="PF04965"/>
    </source>
</evidence>
<dbReference type="AlphaFoldDB" id="A0A0A1F9P8"/>
<sequence>MSTGPSLYDKLLGHIGDIPLNAYDDKTLEILSVMENLRRILNTRAGSLKHLPDFGLPDLTNVYRNLPASAHQLKKEMEATLLIYEPRIKGIEIDVLPADPGMVISYLMTCHLRKRGLVRFGTHFEPEGRTLLQLR</sequence>
<dbReference type="InterPro" id="IPR007048">
    <property type="entry name" value="IraD/Gp25-like"/>
</dbReference>
<dbReference type="KEGG" id="care:LT85_2310"/>
<dbReference type="HOGENOM" id="CLU_132637_0_0_4"/>
<keyword evidence="3" id="KW-1185">Reference proteome</keyword>
<dbReference type="Gene3D" id="3.10.450.40">
    <property type="match status" value="1"/>
</dbReference>
<protein>
    <recommendedName>
        <fullName evidence="1">IraD/Gp25-like domain-containing protein</fullName>
    </recommendedName>
</protein>
<feature type="domain" description="IraD/Gp25-like" evidence="1">
    <location>
        <begin position="32"/>
        <end position="97"/>
    </location>
</feature>
<organism evidence="2 3">
    <name type="scientific">Collimonas arenae</name>
    <dbReference type="NCBI Taxonomy" id="279058"/>
    <lineage>
        <taxon>Bacteria</taxon>
        <taxon>Pseudomonadati</taxon>
        <taxon>Pseudomonadota</taxon>
        <taxon>Betaproteobacteria</taxon>
        <taxon>Burkholderiales</taxon>
        <taxon>Oxalobacteraceae</taxon>
        <taxon>Collimonas</taxon>
    </lineage>
</organism>
<dbReference type="RefSeq" id="WP_038488786.1">
    <property type="nucleotide sequence ID" value="NZ_CP009962.1"/>
</dbReference>
<gene>
    <name evidence="2" type="ORF">LT85_2310</name>
</gene>
<proteinExistence type="predicted"/>
<reference evidence="3" key="1">
    <citation type="journal article" date="2014" name="Soil Biol. Biochem.">
        <title>Structure and function of bacterial communities in ageing soils: Insights from the Mendocino ecological staircase.</title>
        <authorList>
            <person name="Uroz S."/>
            <person name="Tech J.J."/>
            <person name="Sawaya N.A."/>
            <person name="Frey-Klett P."/>
            <person name="Leveau J.H.J."/>
        </authorList>
    </citation>
    <scope>NUCLEOTIDE SEQUENCE [LARGE SCALE GENOMIC DNA]</scope>
    <source>
        <strain evidence="3">Cal35</strain>
    </source>
</reference>
<dbReference type="Proteomes" id="UP000030302">
    <property type="component" value="Chromosome"/>
</dbReference>